<evidence type="ECO:0000256" key="1">
    <source>
        <dbReference type="ARBA" id="ARBA00004651"/>
    </source>
</evidence>
<evidence type="ECO:0000259" key="13">
    <source>
        <dbReference type="PROSITE" id="PS51846"/>
    </source>
</evidence>
<evidence type="ECO:0000256" key="9">
    <source>
        <dbReference type="PROSITE-ProRule" id="PRU00703"/>
    </source>
</evidence>
<keyword evidence="15" id="KW-1185">Reference proteome</keyword>
<dbReference type="Pfam" id="PF00571">
    <property type="entry name" value="CBS"/>
    <property type="match status" value="1"/>
</dbReference>
<dbReference type="GeneID" id="43163227"/>
<feature type="domain" description="CBS" evidence="12">
    <location>
        <begin position="278"/>
        <end position="335"/>
    </location>
</feature>
<comment type="similarity">
    <text evidence="2">Belongs to the UPF0053 family.</text>
</comment>
<evidence type="ECO:0000256" key="10">
    <source>
        <dbReference type="PROSITE-ProRule" id="PRU01193"/>
    </source>
</evidence>
<dbReference type="InterPro" id="IPR000644">
    <property type="entry name" value="CBS_dom"/>
</dbReference>
<feature type="transmembrane region" description="Helical" evidence="11">
    <location>
        <begin position="62"/>
        <end position="89"/>
    </location>
</feature>
<comment type="subcellular location">
    <subcellularLocation>
        <location evidence="1">Cell membrane</location>
        <topology evidence="1">Multi-pass membrane protein</topology>
    </subcellularLocation>
</comment>
<proteinExistence type="inferred from homology"/>
<sequence>MDTVPLWVQLLALGLLILFSAFFAMAETALMAANRHRLRHEAKRGNRRAITTLWLLERTGKLLSLVLIANTLINATATALVTSIAIQAFGHDDNVIIVSTACIAFLLIVFAEISPKMIGATYPEKIALPTSMVLRPLMAVFKPVIWFVNLFVTQILRLFRTQAGGQVNDARVSPEELRSIVLEGGNFIPQKHKSILLNLFDLDTITVEDIMTPRSQVEALDLELPVEQIKRELTTCQHNKLPVYEGEINRIVGILHVRKAVALLNQEDDLTVDHFRQLLTPPYFIPQETGAFTQLQYFQENKQRLGIIVDEYGEVQGLVTLDDIIEEMIGEFTTSLPDNAPPDTFGWNDAGACTLEGTTALRDANRRLGLDFPLDGPKTLNGMLLELLQDIPDAPISIKVGNCIIEVVEADDQAIKVVKLLRTGGKRSH</sequence>
<name>A0ABZ0XWN7_9BURK</name>
<keyword evidence="7 9" id="KW-0129">CBS domain</keyword>
<dbReference type="InterPro" id="IPR044751">
    <property type="entry name" value="Ion_transp-like_CBS"/>
</dbReference>
<keyword evidence="6 10" id="KW-1133">Transmembrane helix</keyword>
<dbReference type="Gene3D" id="3.10.580.10">
    <property type="entry name" value="CBS-domain"/>
    <property type="match status" value="1"/>
</dbReference>
<dbReference type="PROSITE" id="PS51371">
    <property type="entry name" value="CBS"/>
    <property type="match status" value="2"/>
</dbReference>
<dbReference type="InterPro" id="IPR036318">
    <property type="entry name" value="FAD-bd_PCMH-like_sf"/>
</dbReference>
<evidence type="ECO:0000259" key="12">
    <source>
        <dbReference type="PROSITE" id="PS51371"/>
    </source>
</evidence>
<dbReference type="SUPFAM" id="SSF56176">
    <property type="entry name" value="FAD-binding/transporter-associated domain-like"/>
    <property type="match status" value="1"/>
</dbReference>
<feature type="transmembrane region" description="Helical" evidence="11">
    <location>
        <begin position="6"/>
        <end position="33"/>
    </location>
</feature>
<feature type="domain" description="CBS" evidence="12">
    <location>
        <begin position="211"/>
        <end position="270"/>
    </location>
</feature>
<evidence type="ECO:0000256" key="8">
    <source>
        <dbReference type="ARBA" id="ARBA00023136"/>
    </source>
</evidence>
<feature type="transmembrane region" description="Helical" evidence="11">
    <location>
        <begin position="95"/>
        <end position="113"/>
    </location>
</feature>
<dbReference type="CDD" id="cd04590">
    <property type="entry name" value="CBS_pair_CorC_HlyC_assoc"/>
    <property type="match status" value="1"/>
</dbReference>
<evidence type="ECO:0000256" key="7">
    <source>
        <dbReference type="ARBA" id="ARBA00023122"/>
    </source>
</evidence>
<dbReference type="Pfam" id="PF01595">
    <property type="entry name" value="CNNM"/>
    <property type="match status" value="1"/>
</dbReference>
<dbReference type="Proteomes" id="UP001326110">
    <property type="component" value="Chromosome"/>
</dbReference>
<keyword evidence="5" id="KW-0677">Repeat</keyword>
<dbReference type="PANTHER" id="PTHR22777">
    <property type="entry name" value="HEMOLYSIN-RELATED"/>
    <property type="match status" value="1"/>
</dbReference>
<keyword evidence="8 10" id="KW-0472">Membrane</keyword>
<keyword evidence="3" id="KW-1003">Cell membrane</keyword>
<dbReference type="RefSeq" id="WP_026637221.1">
    <property type="nucleotide sequence ID" value="NZ_CP140152.1"/>
</dbReference>
<evidence type="ECO:0000256" key="5">
    <source>
        <dbReference type="ARBA" id="ARBA00022737"/>
    </source>
</evidence>
<accession>A0ABZ0XWN7</accession>
<gene>
    <name evidence="14" type="ORF">SR858_21640</name>
</gene>
<organism evidence="14 15">
    <name type="scientific">Duganella zoogloeoides</name>
    <dbReference type="NCBI Taxonomy" id="75659"/>
    <lineage>
        <taxon>Bacteria</taxon>
        <taxon>Pseudomonadati</taxon>
        <taxon>Pseudomonadota</taxon>
        <taxon>Betaproteobacteria</taxon>
        <taxon>Burkholderiales</taxon>
        <taxon>Oxalobacteraceae</taxon>
        <taxon>Telluria group</taxon>
        <taxon>Duganella</taxon>
    </lineage>
</organism>
<reference evidence="14 15" key="1">
    <citation type="submission" date="2023-11" db="EMBL/GenBank/DDBJ databases">
        <title>MicrobeMod: A computational toolkit for identifying prokaryotic methylation and restriction-modification with nanopore sequencing.</title>
        <authorList>
            <person name="Crits-Christoph A."/>
            <person name="Kang S.C."/>
            <person name="Lee H."/>
            <person name="Ostrov N."/>
        </authorList>
    </citation>
    <scope>NUCLEOTIDE SEQUENCE [LARGE SCALE GENOMIC DNA]</scope>
    <source>
        <strain evidence="14 15">ATCC 25935</strain>
    </source>
</reference>
<evidence type="ECO:0000256" key="2">
    <source>
        <dbReference type="ARBA" id="ARBA00006337"/>
    </source>
</evidence>
<feature type="domain" description="CNNM transmembrane" evidence="13">
    <location>
        <begin position="2"/>
        <end position="201"/>
    </location>
</feature>
<dbReference type="PANTHER" id="PTHR22777:SF32">
    <property type="entry name" value="UPF0053 INNER MEMBRANE PROTEIN YFJD"/>
    <property type="match status" value="1"/>
</dbReference>
<dbReference type="InterPro" id="IPR002550">
    <property type="entry name" value="CNNM"/>
</dbReference>
<dbReference type="EMBL" id="CP140152">
    <property type="protein sequence ID" value="WQH03626.1"/>
    <property type="molecule type" value="Genomic_DNA"/>
</dbReference>
<evidence type="ECO:0000313" key="14">
    <source>
        <dbReference type="EMBL" id="WQH03626.1"/>
    </source>
</evidence>
<protein>
    <submittedName>
        <fullName evidence="14">HlyC/CorC family transporter</fullName>
    </submittedName>
</protein>
<evidence type="ECO:0000256" key="4">
    <source>
        <dbReference type="ARBA" id="ARBA00022692"/>
    </source>
</evidence>
<evidence type="ECO:0000256" key="6">
    <source>
        <dbReference type="ARBA" id="ARBA00022989"/>
    </source>
</evidence>
<feature type="transmembrane region" description="Helical" evidence="11">
    <location>
        <begin position="133"/>
        <end position="152"/>
    </location>
</feature>
<dbReference type="Pfam" id="PF03471">
    <property type="entry name" value="CorC_HlyC"/>
    <property type="match status" value="1"/>
</dbReference>
<dbReference type="Gene3D" id="3.30.465.10">
    <property type="match status" value="1"/>
</dbReference>
<evidence type="ECO:0000313" key="15">
    <source>
        <dbReference type="Proteomes" id="UP001326110"/>
    </source>
</evidence>
<evidence type="ECO:0000256" key="11">
    <source>
        <dbReference type="SAM" id="Phobius"/>
    </source>
</evidence>
<dbReference type="InterPro" id="IPR016169">
    <property type="entry name" value="FAD-bd_PCMH_sub2"/>
</dbReference>
<dbReference type="InterPro" id="IPR046342">
    <property type="entry name" value="CBS_dom_sf"/>
</dbReference>
<dbReference type="SUPFAM" id="SSF54631">
    <property type="entry name" value="CBS-domain pair"/>
    <property type="match status" value="1"/>
</dbReference>
<keyword evidence="4 10" id="KW-0812">Transmembrane</keyword>
<evidence type="ECO:0000256" key="3">
    <source>
        <dbReference type="ARBA" id="ARBA00022475"/>
    </source>
</evidence>
<dbReference type="InterPro" id="IPR005170">
    <property type="entry name" value="Transptr-assoc_dom"/>
</dbReference>
<dbReference type="PROSITE" id="PS51846">
    <property type="entry name" value="CNNM"/>
    <property type="match status" value="1"/>
</dbReference>
<dbReference type="SMART" id="SM01091">
    <property type="entry name" value="CorC_HlyC"/>
    <property type="match status" value="1"/>
</dbReference>